<gene>
    <name evidence="2" type="ORF">BDN71DRAFT_1512838</name>
</gene>
<dbReference type="EMBL" id="MU154702">
    <property type="protein sequence ID" value="KAF9488678.1"/>
    <property type="molecule type" value="Genomic_DNA"/>
</dbReference>
<dbReference type="AlphaFoldDB" id="A0A9P6DAH0"/>
<sequence>MYNFPPLPPVHDLVPEEDCPAFVPPPYTFGMMMAARHFEALVPPKKTRWRFGNYTEPPEPVEIILGWNDGSGCWRPCVYGFSPAPATLAAPILDDELPAPSVAVKIQRPSALVYPSAQMTFTRLRQKISLPSARRQAQKAPPPPPAPCQDLVALQAAHSPRRVAAPRQRLVALQAAARPQAPQSTTITSALPGSGHTPRSRLSQVVSPKSTKPDPTCYGSAASALPGMPYARTNFECDSQSYDNFMTYPIMKLPPKKVKRIEKRVVDGVKQQVEVEVEVNVEEVRKKLFLFADTIVCCG</sequence>
<evidence type="ECO:0000256" key="1">
    <source>
        <dbReference type="SAM" id="MobiDB-lite"/>
    </source>
</evidence>
<evidence type="ECO:0000313" key="3">
    <source>
        <dbReference type="Proteomes" id="UP000807025"/>
    </source>
</evidence>
<organism evidence="2 3">
    <name type="scientific">Pleurotus eryngii</name>
    <name type="common">Boletus of the steppes</name>
    <dbReference type="NCBI Taxonomy" id="5323"/>
    <lineage>
        <taxon>Eukaryota</taxon>
        <taxon>Fungi</taxon>
        <taxon>Dikarya</taxon>
        <taxon>Basidiomycota</taxon>
        <taxon>Agaricomycotina</taxon>
        <taxon>Agaricomycetes</taxon>
        <taxon>Agaricomycetidae</taxon>
        <taxon>Agaricales</taxon>
        <taxon>Pleurotineae</taxon>
        <taxon>Pleurotaceae</taxon>
        <taxon>Pleurotus</taxon>
    </lineage>
</organism>
<reference evidence="2" key="1">
    <citation type="submission" date="2020-11" db="EMBL/GenBank/DDBJ databases">
        <authorList>
            <consortium name="DOE Joint Genome Institute"/>
            <person name="Ahrendt S."/>
            <person name="Riley R."/>
            <person name="Andreopoulos W."/>
            <person name="Labutti K."/>
            <person name="Pangilinan J."/>
            <person name="Ruiz-Duenas F.J."/>
            <person name="Barrasa J.M."/>
            <person name="Sanchez-Garcia M."/>
            <person name="Camarero S."/>
            <person name="Miyauchi S."/>
            <person name="Serrano A."/>
            <person name="Linde D."/>
            <person name="Babiker R."/>
            <person name="Drula E."/>
            <person name="Ayuso-Fernandez I."/>
            <person name="Pacheco R."/>
            <person name="Padilla G."/>
            <person name="Ferreira P."/>
            <person name="Barriuso J."/>
            <person name="Kellner H."/>
            <person name="Castanera R."/>
            <person name="Alfaro M."/>
            <person name="Ramirez L."/>
            <person name="Pisabarro A.G."/>
            <person name="Kuo A."/>
            <person name="Tritt A."/>
            <person name="Lipzen A."/>
            <person name="He G."/>
            <person name="Yan M."/>
            <person name="Ng V."/>
            <person name="Cullen D."/>
            <person name="Martin F."/>
            <person name="Rosso M.-N."/>
            <person name="Henrissat B."/>
            <person name="Hibbett D."/>
            <person name="Martinez A.T."/>
            <person name="Grigoriev I.V."/>
        </authorList>
    </citation>
    <scope>NUCLEOTIDE SEQUENCE</scope>
    <source>
        <strain evidence="2">ATCC 90797</strain>
    </source>
</reference>
<comment type="caution">
    <text evidence="2">The sequence shown here is derived from an EMBL/GenBank/DDBJ whole genome shotgun (WGS) entry which is preliminary data.</text>
</comment>
<dbReference type="OrthoDB" id="3365472at2759"/>
<proteinExistence type="predicted"/>
<feature type="region of interest" description="Disordered" evidence="1">
    <location>
        <begin position="175"/>
        <end position="215"/>
    </location>
</feature>
<dbReference type="Proteomes" id="UP000807025">
    <property type="component" value="Unassembled WGS sequence"/>
</dbReference>
<keyword evidence="3" id="KW-1185">Reference proteome</keyword>
<evidence type="ECO:0000313" key="2">
    <source>
        <dbReference type="EMBL" id="KAF9488678.1"/>
    </source>
</evidence>
<protein>
    <submittedName>
        <fullName evidence="2">Uncharacterized protein</fullName>
    </submittedName>
</protein>
<feature type="compositionally biased region" description="Polar residues" evidence="1">
    <location>
        <begin position="200"/>
        <end position="210"/>
    </location>
</feature>
<accession>A0A9P6DAH0</accession>
<name>A0A9P6DAH0_PLEER</name>